<dbReference type="PANTHER" id="PTHR13878:SF91">
    <property type="entry name" value="FAD BINDING DOMAIN PROTEIN (AFU_ORTHOLOGUE AFUA_6G12070)-RELATED"/>
    <property type="match status" value="1"/>
</dbReference>
<name>W3X3M9_PESFW</name>
<keyword evidence="3" id="KW-0732">Signal</keyword>
<evidence type="ECO:0000313" key="6">
    <source>
        <dbReference type="Proteomes" id="UP000030651"/>
    </source>
</evidence>
<dbReference type="InterPro" id="IPR016169">
    <property type="entry name" value="FAD-bd_PCMH_sub2"/>
</dbReference>
<evidence type="ECO:0000256" key="2">
    <source>
        <dbReference type="ARBA" id="ARBA00023002"/>
    </source>
</evidence>
<dbReference type="InParanoid" id="W3X3M9"/>
<dbReference type="AlphaFoldDB" id="W3X3M9"/>
<proteinExistence type="inferred from homology"/>
<feature type="domain" description="FAD-binding PCMH-type" evidence="4">
    <location>
        <begin position="152"/>
        <end position="333"/>
    </location>
</feature>
<dbReference type="OrthoDB" id="9983560at2759"/>
<sequence length="631" mass="70598">MIFPCLVLIFVILSLPFTNAAPPLFESEEFQLTAQEIQSAGNLSHLFSFGTLQVTKAEQRPCKVYPGDDEWPSSQAWQALNDITNGRLLQPRPKAAPCYSGSEYNSTRCNEISEKWTDPATHYDDPLEMMAPIYQGLTCLPPTILDTKTCTMGAFPVHVLNATRPVHVQAAVNFARNTGIRLVIRNTGHDYLGKSGGAGSLSIWTHHMKDIKYIPEYTAQDGTYSGPAFKAGAGVQAFELYQAAHEKGRVVVGGDCATIGIMGGYIHGGGHSPLSSVYGTGSDQVLAFEVVTSDGRFITADAGHNQDLFWALRGGGGSTFGVTISVTVKAHPDVYTTVSNFSFSSEILGIEPFWRGVRSYFDYFVANADAETYSYFLILPDYPRQGVTTFDLVAVVAPNKTTREFLKLFNPWFTRLKDLGIMFDPNVKHWDSYYDAWLHTFPGESVEQTHSAMGSRLFPRNNFVDPVLLNQTFEAIKESVEQGRQVYAFNMKNTSPDDTDNAVNPAWRENILFAIQSFSWPENATAREIMNVRRRFTHDHMQKWRDITPGAGSYLAEADRLEPDFQRSFYGYKYPRLLRIKQKYDPMDVFYAATAVGSERWRVRVDSGLPGENGPLCRDGSYATLRQQFLL</sequence>
<dbReference type="InterPro" id="IPR016166">
    <property type="entry name" value="FAD-bd_PCMH"/>
</dbReference>
<keyword evidence="6" id="KW-1185">Reference proteome</keyword>
<dbReference type="KEGG" id="pfy:PFICI_08257"/>
<gene>
    <name evidence="5" type="ORF">PFICI_08257</name>
</gene>
<dbReference type="Pfam" id="PF01565">
    <property type="entry name" value="FAD_binding_4"/>
    <property type="match status" value="1"/>
</dbReference>
<dbReference type="STRING" id="1229662.W3X3M9"/>
<organism evidence="5 6">
    <name type="scientific">Pestalotiopsis fici (strain W106-1 / CGMCC3.15140)</name>
    <dbReference type="NCBI Taxonomy" id="1229662"/>
    <lineage>
        <taxon>Eukaryota</taxon>
        <taxon>Fungi</taxon>
        <taxon>Dikarya</taxon>
        <taxon>Ascomycota</taxon>
        <taxon>Pezizomycotina</taxon>
        <taxon>Sordariomycetes</taxon>
        <taxon>Xylariomycetidae</taxon>
        <taxon>Amphisphaeriales</taxon>
        <taxon>Sporocadaceae</taxon>
        <taxon>Pestalotiopsis</taxon>
    </lineage>
</organism>
<evidence type="ECO:0000256" key="1">
    <source>
        <dbReference type="ARBA" id="ARBA00005466"/>
    </source>
</evidence>
<dbReference type="GO" id="GO:0071949">
    <property type="term" value="F:FAD binding"/>
    <property type="evidence" value="ECO:0007669"/>
    <property type="project" value="InterPro"/>
</dbReference>
<comment type="similarity">
    <text evidence="1">Belongs to the oxygen-dependent FAD-linked oxidoreductase family.</text>
</comment>
<dbReference type="InterPro" id="IPR050432">
    <property type="entry name" value="FAD-linked_Oxidoreductases_BP"/>
</dbReference>
<dbReference type="OMA" id="VAQGMTC"/>
<dbReference type="Gene3D" id="3.30.465.10">
    <property type="match status" value="2"/>
</dbReference>
<dbReference type="EMBL" id="KI912113">
    <property type="protein sequence ID" value="ETS80728.1"/>
    <property type="molecule type" value="Genomic_DNA"/>
</dbReference>
<dbReference type="InterPro" id="IPR036318">
    <property type="entry name" value="FAD-bd_PCMH-like_sf"/>
</dbReference>
<dbReference type="Proteomes" id="UP000030651">
    <property type="component" value="Unassembled WGS sequence"/>
</dbReference>
<feature type="chain" id="PRO_5004834251" description="FAD-binding PCMH-type domain-containing protein" evidence="3">
    <location>
        <begin position="21"/>
        <end position="631"/>
    </location>
</feature>
<dbReference type="InterPro" id="IPR006094">
    <property type="entry name" value="Oxid_FAD_bind_N"/>
</dbReference>
<reference evidence="6" key="1">
    <citation type="journal article" date="2015" name="BMC Genomics">
        <title>Genomic and transcriptomic analysis of the endophytic fungus Pestalotiopsis fici reveals its lifestyle and high potential for synthesis of natural products.</title>
        <authorList>
            <person name="Wang X."/>
            <person name="Zhang X."/>
            <person name="Liu L."/>
            <person name="Xiang M."/>
            <person name="Wang W."/>
            <person name="Sun X."/>
            <person name="Che Y."/>
            <person name="Guo L."/>
            <person name="Liu G."/>
            <person name="Guo L."/>
            <person name="Wang C."/>
            <person name="Yin W.B."/>
            <person name="Stadler M."/>
            <person name="Zhang X."/>
            <person name="Liu X."/>
        </authorList>
    </citation>
    <scope>NUCLEOTIDE SEQUENCE [LARGE SCALE GENOMIC DNA]</scope>
    <source>
        <strain evidence="6">W106-1 / CGMCC3.15140</strain>
    </source>
</reference>
<dbReference type="RefSeq" id="XP_007835029.1">
    <property type="nucleotide sequence ID" value="XM_007836838.1"/>
</dbReference>
<evidence type="ECO:0000259" key="4">
    <source>
        <dbReference type="PROSITE" id="PS51387"/>
    </source>
</evidence>
<protein>
    <recommendedName>
        <fullName evidence="4">FAD-binding PCMH-type domain-containing protein</fullName>
    </recommendedName>
</protein>
<dbReference type="eggNOG" id="ENOG502QUV4">
    <property type="taxonomic scope" value="Eukaryota"/>
</dbReference>
<dbReference type="InterPro" id="IPR012951">
    <property type="entry name" value="BBE"/>
</dbReference>
<dbReference type="SUPFAM" id="SSF56176">
    <property type="entry name" value="FAD-binding/transporter-associated domain-like"/>
    <property type="match status" value="1"/>
</dbReference>
<dbReference type="PANTHER" id="PTHR13878">
    <property type="entry name" value="GULONOLACTONE OXIDASE"/>
    <property type="match status" value="1"/>
</dbReference>
<evidence type="ECO:0000313" key="5">
    <source>
        <dbReference type="EMBL" id="ETS80728.1"/>
    </source>
</evidence>
<dbReference type="GeneID" id="19273270"/>
<keyword evidence="2" id="KW-0560">Oxidoreductase</keyword>
<accession>W3X3M9</accession>
<dbReference type="GO" id="GO:0016491">
    <property type="term" value="F:oxidoreductase activity"/>
    <property type="evidence" value="ECO:0007669"/>
    <property type="project" value="UniProtKB-KW"/>
</dbReference>
<dbReference type="Pfam" id="PF08031">
    <property type="entry name" value="BBE"/>
    <property type="match status" value="1"/>
</dbReference>
<evidence type="ECO:0000256" key="3">
    <source>
        <dbReference type="SAM" id="SignalP"/>
    </source>
</evidence>
<dbReference type="HOGENOM" id="CLU_018354_4_2_1"/>
<dbReference type="PROSITE" id="PS51387">
    <property type="entry name" value="FAD_PCMH"/>
    <property type="match status" value="1"/>
</dbReference>
<feature type="signal peptide" evidence="3">
    <location>
        <begin position="1"/>
        <end position="20"/>
    </location>
</feature>